<dbReference type="Proteomes" id="UP001642360">
    <property type="component" value="Unassembled WGS sequence"/>
</dbReference>
<gene>
    <name evidence="1" type="ORF">ILEXP_LOCUS49298</name>
</gene>
<feature type="non-terminal residue" evidence="1">
    <location>
        <position position="1"/>
    </location>
</feature>
<sequence>VDNWKREHILQFLREKVKSVSEV</sequence>
<organism evidence="1 2">
    <name type="scientific">Ilex paraguariensis</name>
    <name type="common">yerba mate</name>
    <dbReference type="NCBI Taxonomy" id="185542"/>
    <lineage>
        <taxon>Eukaryota</taxon>
        <taxon>Viridiplantae</taxon>
        <taxon>Streptophyta</taxon>
        <taxon>Embryophyta</taxon>
        <taxon>Tracheophyta</taxon>
        <taxon>Spermatophyta</taxon>
        <taxon>Magnoliopsida</taxon>
        <taxon>eudicotyledons</taxon>
        <taxon>Gunneridae</taxon>
        <taxon>Pentapetalae</taxon>
        <taxon>asterids</taxon>
        <taxon>campanulids</taxon>
        <taxon>Aquifoliales</taxon>
        <taxon>Aquifoliaceae</taxon>
        <taxon>Ilex</taxon>
    </lineage>
</organism>
<accession>A0ABC8UEV8</accession>
<protein>
    <submittedName>
        <fullName evidence="1">Uncharacterized protein</fullName>
    </submittedName>
</protein>
<proteinExistence type="predicted"/>
<evidence type="ECO:0000313" key="2">
    <source>
        <dbReference type="Proteomes" id="UP001642360"/>
    </source>
</evidence>
<keyword evidence="2" id="KW-1185">Reference proteome</keyword>
<reference evidence="1 2" key="1">
    <citation type="submission" date="2024-02" db="EMBL/GenBank/DDBJ databases">
        <authorList>
            <person name="Vignale AGUSTIN F."/>
            <person name="Sosa J E."/>
            <person name="Modenutti C."/>
        </authorList>
    </citation>
    <scope>NUCLEOTIDE SEQUENCE [LARGE SCALE GENOMIC DNA]</scope>
</reference>
<dbReference type="EMBL" id="CAUOFW020007480">
    <property type="protein sequence ID" value="CAK9179367.1"/>
    <property type="molecule type" value="Genomic_DNA"/>
</dbReference>
<evidence type="ECO:0000313" key="1">
    <source>
        <dbReference type="EMBL" id="CAK9179367.1"/>
    </source>
</evidence>
<comment type="caution">
    <text evidence="1">The sequence shown here is derived from an EMBL/GenBank/DDBJ whole genome shotgun (WGS) entry which is preliminary data.</text>
</comment>
<name>A0ABC8UEV8_9AQUA</name>
<dbReference type="AlphaFoldDB" id="A0ABC8UEV8"/>